<protein>
    <recommendedName>
        <fullName evidence="3">histidine kinase</fullName>
        <ecNumber evidence="3">2.7.13.3</ecNumber>
    </recommendedName>
</protein>
<dbReference type="InterPro" id="IPR052162">
    <property type="entry name" value="Sensor_kinase/Photoreceptor"/>
</dbReference>
<evidence type="ECO:0000313" key="15">
    <source>
        <dbReference type="EMBL" id="MQX35335.1"/>
    </source>
</evidence>
<evidence type="ECO:0000256" key="9">
    <source>
        <dbReference type="ARBA" id="ARBA00022989"/>
    </source>
</evidence>
<feature type="region of interest" description="Disordered" evidence="12">
    <location>
        <begin position="679"/>
        <end position="700"/>
    </location>
</feature>
<keyword evidence="9 13" id="KW-1133">Transmembrane helix</keyword>
<dbReference type="InterPro" id="IPR004010">
    <property type="entry name" value="Double_Cache_2"/>
</dbReference>
<organism evidence="15 16">
    <name type="scientific">Roseospira navarrensis</name>
    <dbReference type="NCBI Taxonomy" id="140058"/>
    <lineage>
        <taxon>Bacteria</taxon>
        <taxon>Pseudomonadati</taxon>
        <taxon>Pseudomonadota</taxon>
        <taxon>Alphaproteobacteria</taxon>
        <taxon>Rhodospirillales</taxon>
        <taxon>Rhodospirillaceae</taxon>
        <taxon>Roseospira</taxon>
    </lineage>
</organism>
<dbReference type="InterPro" id="IPR036097">
    <property type="entry name" value="HisK_dim/P_sf"/>
</dbReference>
<reference evidence="15 16" key="1">
    <citation type="submission" date="2019-10" db="EMBL/GenBank/DDBJ databases">
        <title>Draft whole-genome sequence of the purple nonsulfur photosynthetic bacterium Roseospira navarrensis DSM 15114.</title>
        <authorList>
            <person name="Kyndt J.A."/>
            <person name="Meyer T.E."/>
        </authorList>
    </citation>
    <scope>NUCLEOTIDE SEQUENCE [LARGE SCALE GENOMIC DNA]</scope>
    <source>
        <strain evidence="15 16">DSM 15114</strain>
    </source>
</reference>
<feature type="transmembrane region" description="Helical" evidence="13">
    <location>
        <begin position="34"/>
        <end position="53"/>
    </location>
</feature>
<comment type="catalytic activity">
    <reaction evidence="1">
        <text>ATP + protein L-histidine = ADP + protein N-phospho-L-histidine.</text>
        <dbReference type="EC" id="2.7.13.3"/>
    </reaction>
</comment>
<dbReference type="GO" id="GO:0000155">
    <property type="term" value="F:phosphorelay sensor kinase activity"/>
    <property type="evidence" value="ECO:0007669"/>
    <property type="project" value="InterPro"/>
</dbReference>
<comment type="caution">
    <text evidence="15">The sequence shown here is derived from an EMBL/GenBank/DDBJ whole genome shotgun (WGS) entry which is preliminary data.</text>
</comment>
<name>A0A7X2D3M3_9PROT</name>
<dbReference type="OrthoDB" id="9806995at2"/>
<dbReference type="SMART" id="SM00387">
    <property type="entry name" value="HATPase_c"/>
    <property type="match status" value="1"/>
</dbReference>
<feature type="coiled-coil region" evidence="11">
    <location>
        <begin position="432"/>
        <end position="463"/>
    </location>
</feature>
<evidence type="ECO:0000256" key="7">
    <source>
        <dbReference type="ARBA" id="ARBA00022692"/>
    </source>
</evidence>
<dbReference type="InterPro" id="IPR003661">
    <property type="entry name" value="HisK_dim/P_dom"/>
</dbReference>
<evidence type="ECO:0000256" key="12">
    <source>
        <dbReference type="SAM" id="MobiDB-lite"/>
    </source>
</evidence>
<dbReference type="Gene3D" id="3.30.450.20">
    <property type="entry name" value="PAS domain"/>
    <property type="match status" value="2"/>
</dbReference>
<evidence type="ECO:0000259" key="14">
    <source>
        <dbReference type="PROSITE" id="PS50109"/>
    </source>
</evidence>
<dbReference type="InterPro" id="IPR033480">
    <property type="entry name" value="sCache_2"/>
</dbReference>
<keyword evidence="11" id="KW-0175">Coiled coil</keyword>
<dbReference type="RefSeq" id="WP_153340725.1">
    <property type="nucleotide sequence ID" value="NZ_WIVE01000003.1"/>
</dbReference>
<dbReference type="FunFam" id="3.30.565.10:FF:000006">
    <property type="entry name" value="Sensor histidine kinase WalK"/>
    <property type="match status" value="1"/>
</dbReference>
<evidence type="ECO:0000256" key="6">
    <source>
        <dbReference type="ARBA" id="ARBA00022679"/>
    </source>
</evidence>
<evidence type="ECO:0000256" key="2">
    <source>
        <dbReference type="ARBA" id="ARBA00004651"/>
    </source>
</evidence>
<dbReference type="EC" id="2.7.13.3" evidence="3"/>
<comment type="subcellular location">
    <subcellularLocation>
        <location evidence="2">Cell membrane</location>
        <topology evidence="2">Multi-pass membrane protein</topology>
    </subcellularLocation>
</comment>
<dbReference type="Pfam" id="PF02518">
    <property type="entry name" value="HATPase_c"/>
    <property type="match status" value="1"/>
</dbReference>
<dbReference type="GO" id="GO:0005886">
    <property type="term" value="C:plasma membrane"/>
    <property type="evidence" value="ECO:0007669"/>
    <property type="project" value="UniProtKB-SubCell"/>
</dbReference>
<gene>
    <name evidence="15" type="ORF">GHC57_02270</name>
</gene>
<dbReference type="Proteomes" id="UP000434582">
    <property type="component" value="Unassembled WGS sequence"/>
</dbReference>
<keyword evidence="8" id="KW-0418">Kinase</keyword>
<keyword evidence="16" id="KW-1185">Reference proteome</keyword>
<dbReference type="Pfam" id="PF08269">
    <property type="entry name" value="dCache_2"/>
    <property type="match status" value="1"/>
</dbReference>
<dbReference type="SMART" id="SM01049">
    <property type="entry name" value="Cache_2"/>
    <property type="match status" value="2"/>
</dbReference>
<dbReference type="EMBL" id="WIVE01000003">
    <property type="protein sequence ID" value="MQX35335.1"/>
    <property type="molecule type" value="Genomic_DNA"/>
</dbReference>
<accession>A0A7X2D3M3</accession>
<dbReference type="PANTHER" id="PTHR43304">
    <property type="entry name" value="PHYTOCHROME-LIKE PROTEIN CPH1"/>
    <property type="match status" value="1"/>
</dbReference>
<feature type="domain" description="Histidine kinase" evidence="14">
    <location>
        <begin position="466"/>
        <end position="681"/>
    </location>
</feature>
<dbReference type="AlphaFoldDB" id="A0A7X2D3M3"/>
<dbReference type="InterPro" id="IPR003594">
    <property type="entry name" value="HATPase_dom"/>
</dbReference>
<evidence type="ECO:0000256" key="3">
    <source>
        <dbReference type="ARBA" id="ARBA00012438"/>
    </source>
</evidence>
<proteinExistence type="predicted"/>
<dbReference type="InterPro" id="IPR036890">
    <property type="entry name" value="HATPase_C_sf"/>
</dbReference>
<feature type="transmembrane region" description="Helical" evidence="13">
    <location>
        <begin position="369"/>
        <end position="388"/>
    </location>
</feature>
<dbReference type="Gene3D" id="3.30.565.10">
    <property type="entry name" value="Histidine kinase-like ATPase, C-terminal domain"/>
    <property type="match status" value="1"/>
</dbReference>
<evidence type="ECO:0000256" key="11">
    <source>
        <dbReference type="SAM" id="Coils"/>
    </source>
</evidence>
<evidence type="ECO:0000256" key="4">
    <source>
        <dbReference type="ARBA" id="ARBA00022475"/>
    </source>
</evidence>
<dbReference type="Gene3D" id="1.10.287.130">
    <property type="match status" value="1"/>
</dbReference>
<keyword evidence="6" id="KW-0808">Transferase</keyword>
<dbReference type="InterPro" id="IPR004358">
    <property type="entry name" value="Sig_transdc_His_kin-like_C"/>
</dbReference>
<keyword evidence="4" id="KW-1003">Cell membrane</keyword>
<evidence type="ECO:0000256" key="5">
    <source>
        <dbReference type="ARBA" id="ARBA00022553"/>
    </source>
</evidence>
<dbReference type="SMART" id="SM00388">
    <property type="entry name" value="HisKA"/>
    <property type="match status" value="1"/>
</dbReference>
<dbReference type="Pfam" id="PF00512">
    <property type="entry name" value="HisKA"/>
    <property type="match status" value="1"/>
</dbReference>
<sequence length="700" mass="78078">MDQPSGQDAARAAVREGTLPPSRRGGRPGIVRALSLRLFAASAVAFVGLYAYWSYGVYQTMTEEAAYRAETLLEERRTYIRALVETAVNGADHQRRTVNARARQVLRERGQRAQAIARHIWETRPEDATRRQVLEQIRETLRPIRFDGGRGYYYAFIMDTGETILHADSPDLEGTDLRVVRDLEGRPIVPSLIDYLREHGEGFYNYVWEHPNRPGKNHAKIAYGVLFEPLNLGIAVGDYLEDMTATVKAETLAQLEAMRFGDDGYIFAGTWDGISLIEPARGRDMWAVTDPNGVKVVQELVGAARAGGGFVRYVRPNLQEGYPRSERLSYVLPVPEWEWYVGAGVSIDDINATIADVRREIRSDALRSLVLGSLLVALLAAASSWIALRSARRVGRDFARLEAALAEDGRNPDRLQADALRHAESHRLAIAIHGMVERRDAAERALEQQSRKLERSNAELERFAYVASHDLREPLRIVSSYVGLLRRRYHGQLDADADTFIDFVTEGAQRMHDMIGDLLEYSRIKRSATPFEAVDLNEVCAQAVQNLTASIRETDARVQIASALPTVRGRRPMLISLFQNLLENAIKYRNPDRTPDIRVRGGIRDGEAVVDVADNGLGIDPAFHARIFQIFQRLHAAHRYPGTGVGLSICQNICESHGGRIWLDSEQGRGTTFHVALPLTDGTEASPDGADSARETAPAR</sequence>
<evidence type="ECO:0000256" key="8">
    <source>
        <dbReference type="ARBA" id="ARBA00022777"/>
    </source>
</evidence>
<dbReference type="CDD" id="cd00082">
    <property type="entry name" value="HisKA"/>
    <property type="match status" value="1"/>
</dbReference>
<dbReference type="PRINTS" id="PR00344">
    <property type="entry name" value="BCTRLSENSOR"/>
</dbReference>
<keyword evidence="5" id="KW-0597">Phosphoprotein</keyword>
<evidence type="ECO:0000256" key="10">
    <source>
        <dbReference type="ARBA" id="ARBA00023136"/>
    </source>
</evidence>
<evidence type="ECO:0000313" key="16">
    <source>
        <dbReference type="Proteomes" id="UP000434582"/>
    </source>
</evidence>
<dbReference type="PROSITE" id="PS50109">
    <property type="entry name" value="HIS_KIN"/>
    <property type="match status" value="1"/>
</dbReference>
<dbReference type="SUPFAM" id="SSF47384">
    <property type="entry name" value="Homodimeric domain of signal transducing histidine kinase"/>
    <property type="match status" value="1"/>
</dbReference>
<keyword evidence="7 13" id="KW-0812">Transmembrane</keyword>
<feature type="region of interest" description="Disordered" evidence="12">
    <location>
        <begin position="1"/>
        <end position="26"/>
    </location>
</feature>
<keyword evidence="10 13" id="KW-0472">Membrane</keyword>
<dbReference type="InterPro" id="IPR005467">
    <property type="entry name" value="His_kinase_dom"/>
</dbReference>
<evidence type="ECO:0000256" key="13">
    <source>
        <dbReference type="SAM" id="Phobius"/>
    </source>
</evidence>
<evidence type="ECO:0000256" key="1">
    <source>
        <dbReference type="ARBA" id="ARBA00000085"/>
    </source>
</evidence>
<dbReference type="SUPFAM" id="SSF55874">
    <property type="entry name" value="ATPase domain of HSP90 chaperone/DNA topoisomerase II/histidine kinase"/>
    <property type="match status" value="1"/>
</dbReference>
<dbReference type="PANTHER" id="PTHR43304:SF1">
    <property type="entry name" value="PAC DOMAIN-CONTAINING PROTEIN"/>
    <property type="match status" value="1"/>
</dbReference>